<dbReference type="Proteomes" id="UP001597110">
    <property type="component" value="Unassembled WGS sequence"/>
</dbReference>
<gene>
    <name evidence="2" type="ORF">ACFQ0E_03610</name>
</gene>
<proteinExistence type="predicted"/>
<protein>
    <submittedName>
        <fullName evidence="2">Uncharacterized protein</fullName>
    </submittedName>
</protein>
<reference evidence="3" key="1">
    <citation type="journal article" date="2019" name="Int. J. Syst. Evol. Microbiol.">
        <title>The Global Catalogue of Microorganisms (GCM) 10K type strain sequencing project: providing services to taxonomists for standard genome sequencing and annotation.</title>
        <authorList>
            <consortium name="The Broad Institute Genomics Platform"/>
            <consortium name="The Broad Institute Genome Sequencing Center for Infectious Disease"/>
            <person name="Wu L."/>
            <person name="Ma J."/>
        </authorList>
    </citation>
    <scope>NUCLEOTIDE SEQUENCE [LARGE SCALE GENOMIC DNA]</scope>
    <source>
        <strain evidence="3">CCUG 55585</strain>
    </source>
</reference>
<evidence type="ECO:0000256" key="1">
    <source>
        <dbReference type="SAM" id="MobiDB-lite"/>
    </source>
</evidence>
<evidence type="ECO:0000313" key="2">
    <source>
        <dbReference type="EMBL" id="MFD0724680.1"/>
    </source>
</evidence>
<name>A0ABW2YBW9_9GAMM</name>
<accession>A0ABW2YBW9</accession>
<sequence length="87" mass="9215">MALWTALLVWSLGASLQVPGEAGAMPLPLPEAAVQAGPALPSVDLERASAWPQESAESWQAPSHESPRDTLREPSPEEEAALYIAGR</sequence>
<keyword evidence="3" id="KW-1185">Reference proteome</keyword>
<dbReference type="EMBL" id="JBHTIF010000001">
    <property type="protein sequence ID" value="MFD0724680.1"/>
    <property type="molecule type" value="Genomic_DNA"/>
</dbReference>
<dbReference type="RefSeq" id="WP_386822331.1">
    <property type="nucleotide sequence ID" value="NZ_JBHTIF010000001.1"/>
</dbReference>
<comment type="caution">
    <text evidence="2">The sequence shown here is derived from an EMBL/GenBank/DDBJ whole genome shotgun (WGS) entry which is preliminary data.</text>
</comment>
<feature type="compositionally biased region" description="Basic and acidic residues" evidence="1">
    <location>
        <begin position="65"/>
        <end position="75"/>
    </location>
</feature>
<evidence type="ECO:0000313" key="3">
    <source>
        <dbReference type="Proteomes" id="UP001597110"/>
    </source>
</evidence>
<feature type="region of interest" description="Disordered" evidence="1">
    <location>
        <begin position="40"/>
        <end position="87"/>
    </location>
</feature>
<organism evidence="2 3">
    <name type="scientific">Lysobacter brunescens</name>
    <dbReference type="NCBI Taxonomy" id="262323"/>
    <lineage>
        <taxon>Bacteria</taxon>
        <taxon>Pseudomonadati</taxon>
        <taxon>Pseudomonadota</taxon>
        <taxon>Gammaproteobacteria</taxon>
        <taxon>Lysobacterales</taxon>
        <taxon>Lysobacteraceae</taxon>
        <taxon>Lysobacter</taxon>
    </lineage>
</organism>